<gene>
    <name evidence="2" type="ORF">Pmar_PMAR020854</name>
</gene>
<protein>
    <submittedName>
        <fullName evidence="2">Uncharacterized protein</fullName>
    </submittedName>
</protein>
<proteinExistence type="predicted"/>
<reference evidence="2 3" key="1">
    <citation type="submission" date="2008-07" db="EMBL/GenBank/DDBJ databases">
        <authorList>
            <person name="El-Sayed N."/>
            <person name="Caler E."/>
            <person name="Inman J."/>
            <person name="Amedeo P."/>
            <person name="Hass B."/>
            <person name="Wortman J."/>
        </authorList>
    </citation>
    <scope>NUCLEOTIDE SEQUENCE [LARGE SCALE GENOMIC DNA]</scope>
    <source>
        <strain evidence="3">ATCC 50983 / TXsc</strain>
    </source>
</reference>
<dbReference type="Proteomes" id="UP000007800">
    <property type="component" value="Unassembled WGS sequence"/>
</dbReference>
<name>C5KN39_PERM5</name>
<evidence type="ECO:0000256" key="1">
    <source>
        <dbReference type="SAM" id="MobiDB-lite"/>
    </source>
</evidence>
<dbReference type="AlphaFoldDB" id="C5KN39"/>
<accession>C5KN39</accession>
<sequence length="156" mass="17079">MSFVDISDEIAAVRDLMVTEFNKLNREVAGLNTKVAALHKQLQHMALSSDDNNTNDKTVLYTSSALDVTTAQGENSAKFLTGSSTGTPENDEPAEGSKSGSSRKSHRREDSFMSTVSNDAEELAKTPMESIPSSVRKEQLTSVKKRRRQIEVVEVS</sequence>
<keyword evidence="3" id="KW-1185">Reference proteome</keyword>
<dbReference type="RefSeq" id="XP_002782278.1">
    <property type="nucleotide sequence ID" value="XM_002782232.1"/>
</dbReference>
<evidence type="ECO:0000313" key="3">
    <source>
        <dbReference type="Proteomes" id="UP000007800"/>
    </source>
</evidence>
<organism evidence="3">
    <name type="scientific">Perkinsus marinus (strain ATCC 50983 / TXsc)</name>
    <dbReference type="NCBI Taxonomy" id="423536"/>
    <lineage>
        <taxon>Eukaryota</taxon>
        <taxon>Sar</taxon>
        <taxon>Alveolata</taxon>
        <taxon>Perkinsozoa</taxon>
        <taxon>Perkinsea</taxon>
        <taxon>Perkinsida</taxon>
        <taxon>Perkinsidae</taxon>
        <taxon>Perkinsus</taxon>
    </lineage>
</organism>
<evidence type="ECO:0000313" key="2">
    <source>
        <dbReference type="EMBL" id="EER14073.1"/>
    </source>
</evidence>
<feature type="region of interest" description="Disordered" evidence="1">
    <location>
        <begin position="72"/>
        <end position="156"/>
    </location>
</feature>
<dbReference type="GeneID" id="9059945"/>
<dbReference type="EMBL" id="GG674563">
    <property type="protein sequence ID" value="EER14073.1"/>
    <property type="molecule type" value="Genomic_DNA"/>
</dbReference>
<dbReference type="InParanoid" id="C5KN39"/>